<dbReference type="PROSITE" id="PS00409">
    <property type="entry name" value="PROKAR_NTER_METHYL"/>
    <property type="match status" value="1"/>
</dbReference>
<keyword evidence="3" id="KW-1185">Reference proteome</keyword>
<evidence type="ECO:0000256" key="1">
    <source>
        <dbReference type="SAM" id="Phobius"/>
    </source>
</evidence>
<sequence>MRAFKFSHTGQWQRGFTLVEVLITMSIGVLLLGFASMFFVDALKISLGVTNNLDIENSIRDITDQLSQDARNANSFVIYGTFFDEGHEISGSFRNPAEDVLASNYRKQAGESGNCCIFVYNGEDLTPLDLSPAPIKRIVGYYLNDVADSEGVELKRFDINIATAKQALSIEKLVPLVSDSGNHTVLVESANGLISGNLFYNLLGRSIVVNSEIIYDLPTKTSGGTYNFTVSPRG</sequence>
<protein>
    <submittedName>
        <fullName evidence="2">Prepilin-type N-terminal cleavage/methylation domain-containing protein</fullName>
    </submittedName>
</protein>
<reference evidence="2 3" key="1">
    <citation type="submission" date="2023-11" db="EMBL/GenBank/DDBJ databases">
        <title>Coraliomargarita sp. nov., isolated from marine algae.</title>
        <authorList>
            <person name="Lee J.K."/>
            <person name="Baek J.H."/>
            <person name="Kim J.M."/>
            <person name="Choi D.G."/>
            <person name="Jeon C.O."/>
        </authorList>
    </citation>
    <scope>NUCLEOTIDE SEQUENCE [LARGE SCALE GENOMIC DNA]</scope>
    <source>
        <strain evidence="2 3">J2-16</strain>
    </source>
</reference>
<dbReference type="Proteomes" id="UP001324993">
    <property type="component" value="Chromosome"/>
</dbReference>
<evidence type="ECO:0000313" key="2">
    <source>
        <dbReference type="EMBL" id="WPJ98165.1"/>
    </source>
</evidence>
<feature type="transmembrane region" description="Helical" evidence="1">
    <location>
        <begin position="21"/>
        <end position="40"/>
    </location>
</feature>
<name>A0ABZ0RTM9_9BACT</name>
<keyword evidence="1" id="KW-0812">Transmembrane</keyword>
<dbReference type="NCBIfam" id="TIGR02532">
    <property type="entry name" value="IV_pilin_GFxxxE"/>
    <property type="match status" value="1"/>
</dbReference>
<dbReference type="EMBL" id="CP138858">
    <property type="protein sequence ID" value="WPJ98165.1"/>
    <property type="molecule type" value="Genomic_DNA"/>
</dbReference>
<dbReference type="Pfam" id="PF07963">
    <property type="entry name" value="N_methyl"/>
    <property type="match status" value="1"/>
</dbReference>
<keyword evidence="1" id="KW-1133">Transmembrane helix</keyword>
<dbReference type="RefSeq" id="WP_319834968.1">
    <property type="nucleotide sequence ID" value="NZ_CP138858.1"/>
</dbReference>
<proteinExistence type="predicted"/>
<evidence type="ECO:0000313" key="3">
    <source>
        <dbReference type="Proteomes" id="UP001324993"/>
    </source>
</evidence>
<organism evidence="2 3">
    <name type="scientific">Coraliomargarita algicola</name>
    <dbReference type="NCBI Taxonomy" id="3092156"/>
    <lineage>
        <taxon>Bacteria</taxon>
        <taxon>Pseudomonadati</taxon>
        <taxon>Verrucomicrobiota</taxon>
        <taxon>Opitutia</taxon>
        <taxon>Puniceicoccales</taxon>
        <taxon>Coraliomargaritaceae</taxon>
        <taxon>Coraliomargarita</taxon>
    </lineage>
</organism>
<keyword evidence="1" id="KW-0472">Membrane</keyword>
<accession>A0ABZ0RTM9</accession>
<gene>
    <name evidence="2" type="ORF">SH580_10685</name>
</gene>
<dbReference type="InterPro" id="IPR012902">
    <property type="entry name" value="N_methyl_site"/>
</dbReference>